<dbReference type="Gene3D" id="1.25.40.10">
    <property type="entry name" value="Tetratricopeptide repeat domain"/>
    <property type="match status" value="1"/>
</dbReference>
<organism evidence="1">
    <name type="scientific">marine sediment metagenome</name>
    <dbReference type="NCBI Taxonomy" id="412755"/>
    <lineage>
        <taxon>unclassified sequences</taxon>
        <taxon>metagenomes</taxon>
        <taxon>ecological metagenomes</taxon>
    </lineage>
</organism>
<name>X1E218_9ZZZZ</name>
<gene>
    <name evidence="1" type="ORF">S01H4_41900</name>
</gene>
<proteinExistence type="predicted"/>
<protein>
    <recommendedName>
        <fullName evidence="2">MalT-like TPR region domain-containing protein</fullName>
    </recommendedName>
</protein>
<dbReference type="SUPFAM" id="SSF48452">
    <property type="entry name" value="TPR-like"/>
    <property type="match status" value="1"/>
</dbReference>
<dbReference type="EMBL" id="BART01022951">
    <property type="protein sequence ID" value="GAH02708.1"/>
    <property type="molecule type" value="Genomic_DNA"/>
</dbReference>
<dbReference type="InterPro" id="IPR011990">
    <property type="entry name" value="TPR-like_helical_dom_sf"/>
</dbReference>
<dbReference type="AlphaFoldDB" id="X1E218"/>
<comment type="caution">
    <text evidence="1">The sequence shown here is derived from an EMBL/GenBank/DDBJ whole genome shotgun (WGS) entry which is preliminary data.</text>
</comment>
<evidence type="ECO:0000313" key="1">
    <source>
        <dbReference type="EMBL" id="GAH02708.1"/>
    </source>
</evidence>
<sequence length="142" mass="15888">MLNTLYSFHKLLPGFFLFLFAGNGLFCQISPDSSKFTISDLRDDTLKVNMLNDSAWFYIDADPERADNYAEKGLELARELGYSKGIAHSYYQIASISLETGSYKDALEYLSICMSLYDEAGNKSGVAAVNNCYGALHYDLEN</sequence>
<accession>X1E218</accession>
<evidence type="ECO:0008006" key="2">
    <source>
        <dbReference type="Google" id="ProtNLM"/>
    </source>
</evidence>
<reference evidence="1" key="1">
    <citation type="journal article" date="2014" name="Front. Microbiol.">
        <title>High frequency of phylogenetically diverse reductive dehalogenase-homologous genes in deep subseafloor sedimentary metagenomes.</title>
        <authorList>
            <person name="Kawai M."/>
            <person name="Futagami T."/>
            <person name="Toyoda A."/>
            <person name="Takaki Y."/>
            <person name="Nishi S."/>
            <person name="Hori S."/>
            <person name="Arai W."/>
            <person name="Tsubouchi T."/>
            <person name="Morono Y."/>
            <person name="Uchiyama I."/>
            <person name="Ito T."/>
            <person name="Fujiyama A."/>
            <person name="Inagaki F."/>
            <person name="Takami H."/>
        </authorList>
    </citation>
    <scope>NUCLEOTIDE SEQUENCE</scope>
    <source>
        <strain evidence="1">Expedition CK06-06</strain>
    </source>
</reference>